<gene>
    <name evidence="2" type="ORF">H9639_11040</name>
</gene>
<dbReference type="PROSITE" id="PS50995">
    <property type="entry name" value="HTH_MARR_2"/>
    <property type="match status" value="1"/>
</dbReference>
<proteinExistence type="predicted"/>
<dbReference type="InterPro" id="IPR036388">
    <property type="entry name" value="WH-like_DNA-bd_sf"/>
</dbReference>
<dbReference type="InterPro" id="IPR039422">
    <property type="entry name" value="MarR/SlyA-like"/>
</dbReference>
<dbReference type="SMART" id="SM00347">
    <property type="entry name" value="HTH_MARR"/>
    <property type="match status" value="1"/>
</dbReference>
<dbReference type="RefSeq" id="WP_191808111.1">
    <property type="nucleotide sequence ID" value="NZ_JACSQD010000004.1"/>
</dbReference>
<comment type="caution">
    <text evidence="2">The sequence shown here is derived from an EMBL/GenBank/DDBJ whole genome shotgun (WGS) entry which is preliminary data.</text>
</comment>
<dbReference type="Gene3D" id="1.10.10.10">
    <property type="entry name" value="Winged helix-like DNA-binding domain superfamily/Winged helix DNA-binding domain"/>
    <property type="match status" value="1"/>
</dbReference>
<evidence type="ECO:0000259" key="1">
    <source>
        <dbReference type="PROSITE" id="PS50995"/>
    </source>
</evidence>
<evidence type="ECO:0000313" key="3">
    <source>
        <dbReference type="Proteomes" id="UP000609874"/>
    </source>
</evidence>
<dbReference type="SUPFAM" id="SSF46785">
    <property type="entry name" value="Winged helix' DNA-binding domain"/>
    <property type="match status" value="1"/>
</dbReference>
<dbReference type="EMBL" id="JACSQD010000004">
    <property type="protein sequence ID" value="MBD7995833.1"/>
    <property type="molecule type" value="Genomic_DNA"/>
</dbReference>
<organism evidence="2 3">
    <name type="scientific">Arthrobacter gallicola</name>
    <dbReference type="NCBI Taxonomy" id="2762225"/>
    <lineage>
        <taxon>Bacteria</taxon>
        <taxon>Bacillati</taxon>
        <taxon>Actinomycetota</taxon>
        <taxon>Actinomycetes</taxon>
        <taxon>Micrococcales</taxon>
        <taxon>Micrococcaceae</taxon>
        <taxon>Arthrobacter</taxon>
    </lineage>
</organism>
<dbReference type="InterPro" id="IPR000835">
    <property type="entry name" value="HTH_MarR-typ"/>
</dbReference>
<name>A0ABR8UTI2_9MICC</name>
<keyword evidence="3" id="KW-1185">Reference proteome</keyword>
<protein>
    <submittedName>
        <fullName evidence="2">MarR family transcriptional regulator</fullName>
    </submittedName>
</protein>
<dbReference type="InterPro" id="IPR036390">
    <property type="entry name" value="WH_DNA-bd_sf"/>
</dbReference>
<sequence length="156" mass="16864">MTNRAAPAPGEPNTGLLLYLPYREMEARVFQAVQEAGFTDLTLAQGRVFQRIGAEGTRLTALAEQARVSKQTAAVLVQALETAGYVRRIPDPTDARARLVCVAERGTAAVAVAAETVQAVEAEWRAHVGSAAYARLRDTLQKLREISDPYQGVQKG</sequence>
<dbReference type="Pfam" id="PF12802">
    <property type="entry name" value="MarR_2"/>
    <property type="match status" value="1"/>
</dbReference>
<accession>A0ABR8UTI2</accession>
<dbReference type="PANTHER" id="PTHR33164">
    <property type="entry name" value="TRANSCRIPTIONAL REGULATOR, MARR FAMILY"/>
    <property type="match status" value="1"/>
</dbReference>
<evidence type="ECO:0000313" key="2">
    <source>
        <dbReference type="EMBL" id="MBD7995833.1"/>
    </source>
</evidence>
<dbReference type="PANTHER" id="PTHR33164:SF99">
    <property type="entry name" value="MARR FAMILY REGULATORY PROTEIN"/>
    <property type="match status" value="1"/>
</dbReference>
<dbReference type="Proteomes" id="UP000609874">
    <property type="component" value="Unassembled WGS sequence"/>
</dbReference>
<feature type="domain" description="HTH marR-type" evidence="1">
    <location>
        <begin position="11"/>
        <end position="145"/>
    </location>
</feature>
<reference evidence="2 3" key="1">
    <citation type="submission" date="2020-08" db="EMBL/GenBank/DDBJ databases">
        <title>A Genomic Blueprint of the Chicken Gut Microbiome.</title>
        <authorList>
            <person name="Gilroy R."/>
            <person name="Ravi A."/>
            <person name="Getino M."/>
            <person name="Pursley I."/>
            <person name="Horton D.L."/>
            <person name="Alikhan N.-F."/>
            <person name="Baker D."/>
            <person name="Gharbi K."/>
            <person name="Hall N."/>
            <person name="Watson M."/>
            <person name="Adriaenssens E.M."/>
            <person name="Foster-Nyarko E."/>
            <person name="Jarju S."/>
            <person name="Secka A."/>
            <person name="Antonio M."/>
            <person name="Oren A."/>
            <person name="Chaudhuri R."/>
            <person name="La Ragione R.M."/>
            <person name="Hildebrand F."/>
            <person name="Pallen M.J."/>
        </authorList>
    </citation>
    <scope>NUCLEOTIDE SEQUENCE [LARGE SCALE GENOMIC DNA]</scope>
    <source>
        <strain evidence="2 3">Sa2CUA1</strain>
    </source>
</reference>